<dbReference type="InterPro" id="IPR058913">
    <property type="entry name" value="Integrase_dom_put"/>
</dbReference>
<evidence type="ECO:0000259" key="1">
    <source>
        <dbReference type="Pfam" id="PF24764"/>
    </source>
</evidence>
<comment type="caution">
    <text evidence="2">The sequence shown here is derived from an EMBL/GenBank/DDBJ whole genome shotgun (WGS) entry which is preliminary data.</text>
</comment>
<name>A0ABD1JCC5_9TELE</name>
<gene>
    <name evidence="2" type="ORF">ACEWY4_021446</name>
</gene>
<dbReference type="AlphaFoldDB" id="A0ABD1JCC5"/>
<reference evidence="2 3" key="1">
    <citation type="submission" date="2024-09" db="EMBL/GenBank/DDBJ databases">
        <title>A chromosome-level genome assembly of Gray's grenadier anchovy, Coilia grayii.</title>
        <authorList>
            <person name="Fu Z."/>
        </authorList>
    </citation>
    <scope>NUCLEOTIDE SEQUENCE [LARGE SCALE GENOMIC DNA]</scope>
    <source>
        <strain evidence="2">G4</strain>
        <tissue evidence="2">Muscle</tissue>
    </source>
</reference>
<dbReference type="Pfam" id="PF24764">
    <property type="entry name" value="rva_4"/>
    <property type="match status" value="1"/>
</dbReference>
<feature type="domain" description="Integrase core" evidence="1">
    <location>
        <begin position="140"/>
        <end position="320"/>
    </location>
</feature>
<dbReference type="Proteomes" id="UP001591681">
    <property type="component" value="Unassembled WGS sequence"/>
</dbReference>
<proteinExistence type="predicted"/>
<evidence type="ECO:0000313" key="3">
    <source>
        <dbReference type="Proteomes" id="UP001591681"/>
    </source>
</evidence>
<organism evidence="2 3">
    <name type="scientific">Coilia grayii</name>
    <name type="common">Gray's grenadier anchovy</name>
    <dbReference type="NCBI Taxonomy" id="363190"/>
    <lineage>
        <taxon>Eukaryota</taxon>
        <taxon>Metazoa</taxon>
        <taxon>Chordata</taxon>
        <taxon>Craniata</taxon>
        <taxon>Vertebrata</taxon>
        <taxon>Euteleostomi</taxon>
        <taxon>Actinopterygii</taxon>
        <taxon>Neopterygii</taxon>
        <taxon>Teleostei</taxon>
        <taxon>Clupei</taxon>
        <taxon>Clupeiformes</taxon>
        <taxon>Clupeoidei</taxon>
        <taxon>Engraulidae</taxon>
        <taxon>Coilinae</taxon>
        <taxon>Coilia</taxon>
    </lineage>
</organism>
<dbReference type="EMBL" id="JBHFQA010000018">
    <property type="protein sequence ID" value="KAL2083673.1"/>
    <property type="molecule type" value="Genomic_DNA"/>
</dbReference>
<keyword evidence="3" id="KW-1185">Reference proteome</keyword>
<dbReference type="PANTHER" id="PTHR46791:SF11">
    <property type="entry name" value="INTEGRASE CATALYTIC DOMAIN-CONTAINING PROTEIN"/>
    <property type="match status" value="1"/>
</dbReference>
<protein>
    <recommendedName>
        <fullName evidence="1">Integrase core domain-containing protein</fullName>
    </recommendedName>
</protein>
<dbReference type="PANTHER" id="PTHR46791">
    <property type="entry name" value="EXPRESSED PROTEIN"/>
    <property type="match status" value="1"/>
</dbReference>
<sequence>MPMGLQLLSRCRDRLATVINWEPIDFEYLHHVCHQELQFLRAAASYMEIPECVVGALQNLLEITETCLSNSRVTPILLDQKVRAIKVKMPDAGYRLVKGSLQAMGYRFTWRRVKESLQCVDGAGIISRMVQLSCIARRTYSVPGPLSLVHIDTNHKLIRYSIVVFGGIDGFSRKIMYLNAAGNNKAETALRFFTDGCYQFLVRGDQGVENLDIARLMFTVRGTGRGSFIAGKSVHNQRMERLWRDVWSAVTSKYYTLLHNLEEEGFIDLSDAIHLFCLGYVFIPRLQADLQSFVQTWNCHPLSTKGNLTPDQLWRIGMLQVPVPEPELTEVWS</sequence>
<accession>A0ABD1JCC5</accession>
<evidence type="ECO:0000313" key="2">
    <source>
        <dbReference type="EMBL" id="KAL2083673.1"/>
    </source>
</evidence>